<evidence type="ECO:0000256" key="1">
    <source>
        <dbReference type="SAM" id="Phobius"/>
    </source>
</evidence>
<organism evidence="2 3">
    <name type="scientific">Strigamia maritima</name>
    <name type="common">European centipede</name>
    <name type="synonym">Geophilus maritimus</name>
    <dbReference type="NCBI Taxonomy" id="126957"/>
    <lineage>
        <taxon>Eukaryota</taxon>
        <taxon>Metazoa</taxon>
        <taxon>Ecdysozoa</taxon>
        <taxon>Arthropoda</taxon>
        <taxon>Myriapoda</taxon>
        <taxon>Chilopoda</taxon>
        <taxon>Pleurostigmophora</taxon>
        <taxon>Geophilomorpha</taxon>
        <taxon>Linotaeniidae</taxon>
        <taxon>Strigamia</taxon>
    </lineage>
</organism>
<reference evidence="2" key="2">
    <citation type="submission" date="2015-02" db="UniProtKB">
        <authorList>
            <consortium name="EnsemblMetazoa"/>
        </authorList>
    </citation>
    <scope>IDENTIFICATION</scope>
</reference>
<name>T1JIU2_STRMM</name>
<evidence type="ECO:0000313" key="3">
    <source>
        <dbReference type="Proteomes" id="UP000014500"/>
    </source>
</evidence>
<dbReference type="EnsemblMetazoa" id="SMAR013773-RA">
    <property type="protein sequence ID" value="SMAR013773-PA"/>
    <property type="gene ID" value="SMAR013773"/>
</dbReference>
<protein>
    <submittedName>
        <fullName evidence="2">Uncharacterized protein</fullName>
    </submittedName>
</protein>
<accession>T1JIU2</accession>
<dbReference type="HOGENOM" id="CLU_1145056_0_0_1"/>
<evidence type="ECO:0000313" key="2">
    <source>
        <dbReference type="EnsemblMetazoa" id="SMAR013773-PA"/>
    </source>
</evidence>
<keyword evidence="1" id="KW-0472">Membrane</keyword>
<keyword evidence="1" id="KW-1133">Transmembrane helix</keyword>
<dbReference type="Proteomes" id="UP000014500">
    <property type="component" value="Unassembled WGS sequence"/>
</dbReference>
<keyword evidence="1" id="KW-0812">Transmembrane</keyword>
<dbReference type="EMBL" id="JH431781">
    <property type="status" value="NOT_ANNOTATED_CDS"/>
    <property type="molecule type" value="Genomic_DNA"/>
</dbReference>
<sequence length="243" mass="27500">IKLKSLSSYFFLLNFFNGYFKNNLNYKKETKLCLKEHVDLATDIRHSGSGDLATDIHFQQQVSEVQKKDQYEILSHVKPNIIFTGIDKSSLLVFYLTKLLVLVILACLCIEYKFKMTYYTPIGYKKPVFLVLGDFYTLPATAGTLFVASRVEPRSLNRRSDALRIEPSMTPSAAITFVPVTWFSRERFICSVIRSHAAMLANSELNPPLLGNTIRKYIRFGPPSGLVSMSAGMSTPAMWTTLT</sequence>
<keyword evidence="3" id="KW-1185">Reference proteome</keyword>
<reference evidence="3" key="1">
    <citation type="submission" date="2011-05" db="EMBL/GenBank/DDBJ databases">
        <authorList>
            <person name="Richards S.R."/>
            <person name="Qu J."/>
            <person name="Jiang H."/>
            <person name="Jhangiani S.N."/>
            <person name="Agravi P."/>
            <person name="Goodspeed R."/>
            <person name="Gross S."/>
            <person name="Mandapat C."/>
            <person name="Jackson L."/>
            <person name="Mathew T."/>
            <person name="Pu L."/>
            <person name="Thornton R."/>
            <person name="Saada N."/>
            <person name="Wilczek-Boney K.B."/>
            <person name="Lee S."/>
            <person name="Kovar C."/>
            <person name="Wu Y."/>
            <person name="Scherer S.E."/>
            <person name="Worley K.C."/>
            <person name="Muzny D.M."/>
            <person name="Gibbs R."/>
        </authorList>
    </citation>
    <scope>NUCLEOTIDE SEQUENCE</scope>
    <source>
        <strain evidence="3">Brora</strain>
    </source>
</reference>
<feature type="transmembrane region" description="Helical" evidence="1">
    <location>
        <begin position="92"/>
        <end position="114"/>
    </location>
</feature>
<feature type="transmembrane region" description="Helical" evidence="1">
    <location>
        <begin position="129"/>
        <end position="149"/>
    </location>
</feature>
<dbReference type="AlphaFoldDB" id="T1JIU2"/>
<proteinExistence type="predicted"/>